<dbReference type="GO" id="GO:0046872">
    <property type="term" value="F:metal ion binding"/>
    <property type="evidence" value="ECO:0007669"/>
    <property type="project" value="UniProtKB-KW"/>
</dbReference>
<dbReference type="GO" id="GO:0016787">
    <property type="term" value="F:hydrolase activity"/>
    <property type="evidence" value="ECO:0007669"/>
    <property type="project" value="UniProtKB-KW"/>
</dbReference>
<dbReference type="PANTHER" id="PTHR42988:SF2">
    <property type="entry name" value="CYCLIC NUCLEOTIDE PHOSPHODIESTERASE CBUA0032-RELATED"/>
    <property type="match status" value="1"/>
</dbReference>
<dbReference type="InterPro" id="IPR029052">
    <property type="entry name" value="Metallo-depent_PP-like"/>
</dbReference>
<comment type="similarity">
    <text evidence="4">Belongs to the cyclic nucleotide phosphodiesterase class-III family.</text>
</comment>
<keyword evidence="3" id="KW-0408">Iron</keyword>
<dbReference type="Gene3D" id="3.60.21.10">
    <property type="match status" value="1"/>
</dbReference>
<keyword evidence="7" id="KW-1185">Reference proteome</keyword>
<evidence type="ECO:0000256" key="4">
    <source>
        <dbReference type="ARBA" id="ARBA00025742"/>
    </source>
</evidence>
<gene>
    <name evidence="6" type="ORF">FHR34_000472</name>
</gene>
<evidence type="ECO:0000259" key="5">
    <source>
        <dbReference type="Pfam" id="PF00149"/>
    </source>
</evidence>
<dbReference type="RefSeq" id="WP_184933807.1">
    <property type="nucleotide sequence ID" value="NZ_JACHJV010000001.1"/>
</dbReference>
<dbReference type="SUPFAM" id="SSF56300">
    <property type="entry name" value="Metallo-dependent phosphatases"/>
    <property type="match status" value="1"/>
</dbReference>
<dbReference type="Proteomes" id="UP000540506">
    <property type="component" value="Unassembled WGS sequence"/>
</dbReference>
<evidence type="ECO:0000256" key="3">
    <source>
        <dbReference type="ARBA" id="ARBA00023004"/>
    </source>
</evidence>
<sequence>MIVIAHLSDLHIDVAESQAVHGETRSVRRTRAVMDHLDGLPYDLDLVLVTGDIADHGSPPEYEQARLLLTSRHPVVACPGNHDERAAFRRHLLRQPTSRAPLNQVHRTERYVIAVCDSSIPGRDEGHLAAETMDWLEEVLARTPTNLPVLIAFHHPPVLLHIPFIDGIRQFGTDRLAALTRRHPNIVAFLCGHAHTAATTTFAGRPLLVAPGVVSSLRLPWEPRSHPRDHVHLGRPPALAFHVLDDEGRLTTHVRSIADSCSAQHQPDGPEQWKN</sequence>
<protein>
    <submittedName>
        <fullName evidence="6">3',5'-cyclic AMP phosphodiesterase CpdA</fullName>
    </submittedName>
</protein>
<keyword evidence="2" id="KW-0378">Hydrolase</keyword>
<evidence type="ECO:0000313" key="7">
    <source>
        <dbReference type="Proteomes" id="UP000540506"/>
    </source>
</evidence>
<dbReference type="Pfam" id="PF00149">
    <property type="entry name" value="Metallophos"/>
    <property type="match status" value="1"/>
</dbReference>
<comment type="caution">
    <text evidence="6">The sequence shown here is derived from an EMBL/GenBank/DDBJ whole genome shotgun (WGS) entry which is preliminary data.</text>
</comment>
<evidence type="ECO:0000256" key="2">
    <source>
        <dbReference type="ARBA" id="ARBA00022801"/>
    </source>
</evidence>
<evidence type="ECO:0000256" key="1">
    <source>
        <dbReference type="ARBA" id="ARBA00022723"/>
    </source>
</evidence>
<accession>A0A7W7VTB6</accession>
<dbReference type="InterPro" id="IPR050884">
    <property type="entry name" value="CNP_phosphodiesterase-III"/>
</dbReference>
<dbReference type="InterPro" id="IPR004843">
    <property type="entry name" value="Calcineurin-like_PHP"/>
</dbReference>
<organism evidence="6 7">
    <name type="scientific">Kitasatospora kifunensis</name>
    <name type="common">Streptomyces kifunensis</name>
    <dbReference type="NCBI Taxonomy" id="58351"/>
    <lineage>
        <taxon>Bacteria</taxon>
        <taxon>Bacillati</taxon>
        <taxon>Actinomycetota</taxon>
        <taxon>Actinomycetes</taxon>
        <taxon>Kitasatosporales</taxon>
        <taxon>Streptomycetaceae</taxon>
        <taxon>Kitasatospora</taxon>
    </lineage>
</organism>
<evidence type="ECO:0000313" key="6">
    <source>
        <dbReference type="EMBL" id="MBB4921479.1"/>
    </source>
</evidence>
<name>A0A7W7VTB6_KITKI</name>
<proteinExistence type="inferred from homology"/>
<dbReference type="EMBL" id="JACHJV010000001">
    <property type="protein sequence ID" value="MBB4921479.1"/>
    <property type="molecule type" value="Genomic_DNA"/>
</dbReference>
<dbReference type="PANTHER" id="PTHR42988">
    <property type="entry name" value="PHOSPHOHYDROLASE"/>
    <property type="match status" value="1"/>
</dbReference>
<keyword evidence="1" id="KW-0479">Metal-binding</keyword>
<feature type="domain" description="Calcineurin-like phosphoesterase" evidence="5">
    <location>
        <begin position="3"/>
        <end position="196"/>
    </location>
</feature>
<dbReference type="AlphaFoldDB" id="A0A7W7VTB6"/>
<reference evidence="6 7" key="1">
    <citation type="submission" date="2020-08" db="EMBL/GenBank/DDBJ databases">
        <title>Sequencing the genomes of 1000 actinobacteria strains.</title>
        <authorList>
            <person name="Klenk H.-P."/>
        </authorList>
    </citation>
    <scope>NUCLEOTIDE SEQUENCE [LARGE SCALE GENOMIC DNA]</scope>
    <source>
        <strain evidence="6 7">DSM 41654</strain>
    </source>
</reference>